<gene>
    <name evidence="2" type="ORF">JCM16775_2063</name>
</gene>
<sequence>MALLDSNIVEQLKGYFDKINGNIELVAFLNDSEKSAELDSFLQEVDAISGKVNYVKKSFDNDKADLEKANLTRPTSFTILKDGENTGINFSGIPGGHEFNSFILAVLGLAGLGKKLEGEQLSKVESVNKPVNIETFVSLSCTHCPDVVQALNLISTNNKNITATMVDSAVFFEEAKEKDIQAVPVVFINGEQKSVGAKTIEELINLVVNA</sequence>
<evidence type="ECO:0000313" key="2">
    <source>
        <dbReference type="EMBL" id="BBM39352.1"/>
    </source>
</evidence>
<evidence type="ECO:0000259" key="1">
    <source>
        <dbReference type="Pfam" id="PF13192"/>
    </source>
</evidence>
<dbReference type="OrthoDB" id="9806179at2"/>
<dbReference type="RefSeq" id="WP_026746850.1">
    <property type="nucleotide sequence ID" value="NZ_AP019823.1"/>
</dbReference>
<name>A0A510JJ66_9FUSO</name>
<dbReference type="EMBL" id="AP019823">
    <property type="protein sequence ID" value="BBM39352.1"/>
    <property type="molecule type" value="Genomic_DNA"/>
</dbReference>
<protein>
    <submittedName>
        <fullName evidence="2">Alkyl hydroperoxide reductase subunit, FAD/NAD(P)-binding</fullName>
    </submittedName>
</protein>
<dbReference type="PANTHER" id="PTHR37170:SF1">
    <property type="entry name" value="GLUTAREDOXIN-LIKE PROTEIN"/>
    <property type="match status" value="1"/>
</dbReference>
<dbReference type="Pfam" id="PF13192">
    <property type="entry name" value="Thioredoxin_3"/>
    <property type="match status" value="1"/>
</dbReference>
<dbReference type="Proteomes" id="UP000321892">
    <property type="component" value="Chromosome"/>
</dbReference>
<keyword evidence="3" id="KW-1185">Reference proteome</keyword>
<feature type="domain" description="Thioredoxin-like fold" evidence="1">
    <location>
        <begin position="132"/>
        <end position="205"/>
    </location>
</feature>
<dbReference type="InterPro" id="IPR012336">
    <property type="entry name" value="Thioredoxin-like_fold"/>
</dbReference>
<dbReference type="Gene3D" id="3.40.30.80">
    <property type="match status" value="1"/>
</dbReference>
<dbReference type="SUPFAM" id="SSF52833">
    <property type="entry name" value="Thioredoxin-like"/>
    <property type="match status" value="2"/>
</dbReference>
<evidence type="ECO:0000313" key="3">
    <source>
        <dbReference type="Proteomes" id="UP000321892"/>
    </source>
</evidence>
<dbReference type="AlphaFoldDB" id="A0A510JJ66"/>
<dbReference type="PROSITE" id="PS51354">
    <property type="entry name" value="GLUTAREDOXIN_2"/>
    <property type="match status" value="1"/>
</dbReference>
<reference evidence="2 3" key="1">
    <citation type="submission" date="2019-07" db="EMBL/GenBank/DDBJ databases">
        <title>Complete Genome Sequence of Leptotrichia hofstadii Strain JCM16775.</title>
        <authorList>
            <person name="Watanabe S."/>
            <person name="Cui L."/>
        </authorList>
    </citation>
    <scope>NUCLEOTIDE SEQUENCE [LARGE SCALE GENOMIC DNA]</scope>
    <source>
        <strain evidence="2 3">JCM16775</strain>
    </source>
</reference>
<accession>A0A510JJ66</accession>
<organism evidence="2 3">
    <name type="scientific">Leptotrichia hofstadii</name>
    <dbReference type="NCBI Taxonomy" id="157688"/>
    <lineage>
        <taxon>Bacteria</taxon>
        <taxon>Fusobacteriati</taxon>
        <taxon>Fusobacteriota</taxon>
        <taxon>Fusobacteriia</taxon>
        <taxon>Fusobacteriales</taxon>
        <taxon>Leptotrichiaceae</taxon>
        <taxon>Leptotrichia</taxon>
    </lineage>
</organism>
<proteinExistence type="predicted"/>
<dbReference type="CDD" id="cd02974">
    <property type="entry name" value="AhpF_NTD_N"/>
    <property type="match status" value="1"/>
</dbReference>
<dbReference type="InterPro" id="IPR044142">
    <property type="entry name" value="AhpF_NTD_N"/>
</dbReference>
<dbReference type="InterPro" id="IPR036249">
    <property type="entry name" value="Thioredoxin-like_sf"/>
</dbReference>
<dbReference type="PANTHER" id="PTHR37170">
    <property type="entry name" value="GLUTAREDOXIN-RELATED"/>
    <property type="match status" value="1"/>
</dbReference>
<dbReference type="KEGG" id="lhf:JCM16775_2063"/>